<proteinExistence type="inferred from homology"/>
<reference evidence="6" key="1">
    <citation type="submission" date="2022-01" db="EMBL/GenBank/DDBJ databases">
        <authorList>
            <person name="King R."/>
        </authorList>
    </citation>
    <scope>NUCLEOTIDE SEQUENCE</scope>
</reference>
<sequence length="436" mass="50072">MLDCCLVLLVSFVFQIFEIMAANRERRSNAGNKLNKLLNEEEEDDFYKTTYGGFNEVEDDDDYKSEVEAEDVVDSDFSIDENDEVVSDQEDENGKRQKKAVVTKAYKDPKSVKRKAEPIRRKDARPAKRQRRSTDTPKTILPSERKSIRKSTAVKSAATAQRLKERNAVGKRRKIRHYDNWKPTQEELLEEAKITEAENLKSLEKYQKMELEKKKCRVVKKHFVGPTIKYHSVSMPLITEIEEDNNDSKHVGAEVEIKTDDDGPVLMNGHTEMEVDMNSTQDTKIQIDDSNSKVDSSLPQSSEQIAKPPLPPTTERCERTFITFSDETTFRKAFPDKKALHLKESKMCPITRLPAKYVDPRTGCPFRNVRAFKVIREAYYSQLDLKIAKGTVEGLDPVELEKWIPYRAKVNQQKNAHSAGRLRLDPASLQLTQIKV</sequence>
<evidence type="ECO:0000313" key="7">
    <source>
        <dbReference type="Proteomes" id="UP001152798"/>
    </source>
</evidence>
<dbReference type="Pfam" id="PF05764">
    <property type="entry name" value="YL1"/>
    <property type="match status" value="1"/>
</dbReference>
<evidence type="ECO:0000256" key="1">
    <source>
        <dbReference type="ARBA" id="ARBA00006832"/>
    </source>
</evidence>
<feature type="region of interest" description="Disordered" evidence="3">
    <location>
        <begin position="80"/>
        <end position="171"/>
    </location>
</feature>
<evidence type="ECO:0000256" key="3">
    <source>
        <dbReference type="SAM" id="MobiDB-lite"/>
    </source>
</evidence>
<dbReference type="SMART" id="SM00993">
    <property type="entry name" value="YL1_C"/>
    <property type="match status" value="1"/>
</dbReference>
<feature type="compositionally biased region" description="Basic and acidic residues" evidence="3">
    <location>
        <begin position="105"/>
        <end position="126"/>
    </location>
</feature>
<feature type="region of interest" description="Disordered" evidence="3">
    <location>
        <begin position="288"/>
        <end position="314"/>
    </location>
</feature>
<evidence type="ECO:0000256" key="2">
    <source>
        <dbReference type="ARBA" id="ARBA00020000"/>
    </source>
</evidence>
<feature type="compositionally biased region" description="Acidic residues" evidence="3">
    <location>
        <begin position="80"/>
        <end position="91"/>
    </location>
</feature>
<comment type="similarity">
    <text evidence="1">Belongs to the VPS72/YL1 family.</text>
</comment>
<dbReference type="PANTHER" id="PTHR13275">
    <property type="entry name" value="YL-1 PROTEIN TRANSCRIPTION FACTOR-LIKE 1"/>
    <property type="match status" value="1"/>
</dbReference>
<dbReference type="InterPro" id="IPR046757">
    <property type="entry name" value="YL1_N"/>
</dbReference>
<dbReference type="Proteomes" id="UP001152798">
    <property type="component" value="Chromosome 1"/>
</dbReference>
<name>A0A9P0E118_NEZVI</name>
<dbReference type="Pfam" id="PF08265">
    <property type="entry name" value="YL1_C"/>
    <property type="match status" value="1"/>
</dbReference>
<feature type="chain" id="PRO_5040404057" description="Vacuolar protein sorting-associated protein 72 homolog" evidence="4">
    <location>
        <begin position="22"/>
        <end position="436"/>
    </location>
</feature>
<dbReference type="PANTHER" id="PTHR13275:SF4">
    <property type="entry name" value="VACUOLAR PROTEIN SORTING-ASSOCIATED PROTEIN 72 HOMOLOG"/>
    <property type="match status" value="1"/>
</dbReference>
<dbReference type="InterPro" id="IPR013272">
    <property type="entry name" value="Vps72/YL1_C"/>
</dbReference>
<evidence type="ECO:0000256" key="4">
    <source>
        <dbReference type="SAM" id="SignalP"/>
    </source>
</evidence>
<feature type="signal peptide" evidence="4">
    <location>
        <begin position="1"/>
        <end position="21"/>
    </location>
</feature>
<dbReference type="GO" id="GO:0005634">
    <property type="term" value="C:nucleus"/>
    <property type="evidence" value="ECO:0007669"/>
    <property type="project" value="TreeGrafter"/>
</dbReference>
<protein>
    <recommendedName>
        <fullName evidence="2">Vacuolar protein sorting-associated protein 72 homolog</fullName>
    </recommendedName>
</protein>
<keyword evidence="4" id="KW-0732">Signal</keyword>
<evidence type="ECO:0000313" key="6">
    <source>
        <dbReference type="EMBL" id="CAH1391824.1"/>
    </source>
</evidence>
<feature type="compositionally biased region" description="Polar residues" evidence="3">
    <location>
        <begin position="293"/>
        <end position="304"/>
    </location>
</feature>
<dbReference type="OrthoDB" id="78296at2759"/>
<organism evidence="6 7">
    <name type="scientific">Nezara viridula</name>
    <name type="common">Southern green stink bug</name>
    <name type="synonym">Cimex viridulus</name>
    <dbReference type="NCBI Taxonomy" id="85310"/>
    <lineage>
        <taxon>Eukaryota</taxon>
        <taxon>Metazoa</taxon>
        <taxon>Ecdysozoa</taxon>
        <taxon>Arthropoda</taxon>
        <taxon>Hexapoda</taxon>
        <taxon>Insecta</taxon>
        <taxon>Pterygota</taxon>
        <taxon>Neoptera</taxon>
        <taxon>Paraneoptera</taxon>
        <taxon>Hemiptera</taxon>
        <taxon>Heteroptera</taxon>
        <taxon>Panheteroptera</taxon>
        <taxon>Pentatomomorpha</taxon>
        <taxon>Pentatomoidea</taxon>
        <taxon>Pentatomidae</taxon>
        <taxon>Pentatominae</taxon>
        <taxon>Nezara</taxon>
    </lineage>
</organism>
<dbReference type="EMBL" id="OV725077">
    <property type="protein sequence ID" value="CAH1391824.1"/>
    <property type="molecule type" value="Genomic_DNA"/>
</dbReference>
<accession>A0A9P0E118</accession>
<keyword evidence="7" id="KW-1185">Reference proteome</keyword>
<evidence type="ECO:0000259" key="5">
    <source>
        <dbReference type="SMART" id="SM00993"/>
    </source>
</evidence>
<feature type="domain" description="Vps72/YL1 C-terminal" evidence="5">
    <location>
        <begin position="346"/>
        <end position="375"/>
    </location>
</feature>
<gene>
    <name evidence="6" type="ORF">NEZAVI_LOCUS2753</name>
</gene>
<dbReference type="AlphaFoldDB" id="A0A9P0E118"/>